<dbReference type="InterPro" id="IPR002125">
    <property type="entry name" value="CMP_dCMP_dom"/>
</dbReference>
<dbReference type="PANTHER" id="PTHR11079:SF161">
    <property type="entry name" value="CMP_DCMP-TYPE DEAMINASE DOMAIN-CONTAINING PROTEIN"/>
    <property type="match status" value="1"/>
</dbReference>
<name>A0ABX1JKN2_9MICC</name>
<reference evidence="2 3" key="1">
    <citation type="submission" date="2020-04" db="EMBL/GenBank/DDBJ databases">
        <authorList>
            <person name="Liu S."/>
        </authorList>
    </citation>
    <scope>NUCLEOTIDE SEQUENCE [LARGE SCALE GENOMIC DNA]</scope>
    <source>
        <strain evidence="2 3">CGMCC 1.15091</strain>
    </source>
</reference>
<dbReference type="Pfam" id="PF00383">
    <property type="entry name" value="dCMP_cyt_deam_1"/>
    <property type="match status" value="1"/>
</dbReference>
<dbReference type="Gene3D" id="3.40.140.10">
    <property type="entry name" value="Cytidine Deaminase, domain 2"/>
    <property type="match status" value="1"/>
</dbReference>
<organism evidence="2 3">
    <name type="scientific">Arthrobacter deserti</name>
    <dbReference type="NCBI Taxonomy" id="1742687"/>
    <lineage>
        <taxon>Bacteria</taxon>
        <taxon>Bacillati</taxon>
        <taxon>Actinomycetota</taxon>
        <taxon>Actinomycetes</taxon>
        <taxon>Micrococcales</taxon>
        <taxon>Micrococcaceae</taxon>
        <taxon>Arthrobacter</taxon>
    </lineage>
</organism>
<dbReference type="SUPFAM" id="SSF53927">
    <property type="entry name" value="Cytidine deaminase-like"/>
    <property type="match status" value="1"/>
</dbReference>
<dbReference type="InterPro" id="IPR016193">
    <property type="entry name" value="Cytidine_deaminase-like"/>
</dbReference>
<dbReference type="Proteomes" id="UP000523795">
    <property type="component" value="Unassembled WGS sequence"/>
</dbReference>
<evidence type="ECO:0000313" key="3">
    <source>
        <dbReference type="Proteomes" id="UP000523795"/>
    </source>
</evidence>
<comment type="caution">
    <text evidence="2">The sequence shown here is derived from an EMBL/GenBank/DDBJ whole genome shotgun (WGS) entry which is preliminary data.</text>
</comment>
<keyword evidence="3" id="KW-1185">Reference proteome</keyword>
<evidence type="ECO:0000313" key="2">
    <source>
        <dbReference type="EMBL" id="NKX49868.1"/>
    </source>
</evidence>
<proteinExistence type="predicted"/>
<dbReference type="EMBL" id="JAAZSR010000044">
    <property type="protein sequence ID" value="NKX49868.1"/>
    <property type="molecule type" value="Genomic_DNA"/>
</dbReference>
<feature type="domain" description="CMP/dCMP-type deaminase" evidence="1">
    <location>
        <begin position="13"/>
        <end position="126"/>
    </location>
</feature>
<evidence type="ECO:0000259" key="1">
    <source>
        <dbReference type="PROSITE" id="PS51747"/>
    </source>
</evidence>
<dbReference type="PANTHER" id="PTHR11079">
    <property type="entry name" value="CYTOSINE DEAMINASE FAMILY MEMBER"/>
    <property type="match status" value="1"/>
</dbReference>
<protein>
    <submittedName>
        <fullName evidence="2">Nucleoside deaminase</fullName>
    </submittedName>
</protein>
<accession>A0ABX1JKN2</accession>
<sequence length="167" mass="17211">MAGADTPGSGTAGEAAGYLAQAVALAVRSVGSAGGPFGALVVAPDGRVFEGTNRVTATNDPTAHAEVVAIRRACSELGSFELSGCVLYSSCEPCPLCLSAALWARLDRVYYAADRHDAARAGFDDAAFHDYIRGGGNASLLPVEQVEVPGSGEPFRSWAALATRTEY</sequence>
<dbReference type="PROSITE" id="PS51747">
    <property type="entry name" value="CYT_DCMP_DEAMINASES_2"/>
    <property type="match status" value="1"/>
</dbReference>
<gene>
    <name evidence="2" type="ORF">HER39_04625</name>
</gene>
<dbReference type="CDD" id="cd01285">
    <property type="entry name" value="nucleoside_deaminase"/>
    <property type="match status" value="1"/>
</dbReference>